<dbReference type="PANTHER" id="PTHR43861">
    <property type="entry name" value="TRANS-ACONITATE 2-METHYLTRANSFERASE-RELATED"/>
    <property type="match status" value="1"/>
</dbReference>
<dbReference type="EMBL" id="MFDD01000002">
    <property type="protein sequence ID" value="OGE41305.1"/>
    <property type="molecule type" value="Genomic_DNA"/>
</dbReference>
<dbReference type="GO" id="GO:0008757">
    <property type="term" value="F:S-adenosylmethionine-dependent methyltransferase activity"/>
    <property type="evidence" value="ECO:0007669"/>
    <property type="project" value="InterPro"/>
</dbReference>
<accession>A0A1F5KKJ2</accession>
<protein>
    <recommendedName>
        <fullName evidence="1">Methyltransferase type 11 domain-containing protein</fullName>
    </recommendedName>
</protein>
<dbReference type="Pfam" id="PF08241">
    <property type="entry name" value="Methyltransf_11"/>
    <property type="match status" value="1"/>
</dbReference>
<dbReference type="SUPFAM" id="SSF53335">
    <property type="entry name" value="S-adenosyl-L-methionine-dependent methyltransferases"/>
    <property type="match status" value="1"/>
</dbReference>
<sequence>MEYKKELKMRVWSQKKYYHKARLGNLDTKHLGARLLKLHCQSAKSIIDLGCGEGSRLGFVSEVRESSTGLVGVDISPTAIKLAQKAWPEISFKQADLDKLSFYSESFDLVYSAFVLEHLSNPEQMLSEAIRITKSGGRLLLIAPNFGSPNRQSPPFKGSRIRKLSIGFFKDFFSKDASELFWNKVTPIIEESGVHSDWDTTVEPYLGSLIHFLKRNGLVIEEASSCWSEELSNSNLGQKLFKVLGKLGVYPFWMWGPHLVVVVKK</sequence>
<name>A0A1F5KKJ2_9BACT</name>
<proteinExistence type="predicted"/>
<evidence type="ECO:0000313" key="2">
    <source>
        <dbReference type="EMBL" id="OGE41305.1"/>
    </source>
</evidence>
<dbReference type="InterPro" id="IPR029063">
    <property type="entry name" value="SAM-dependent_MTases_sf"/>
</dbReference>
<evidence type="ECO:0000259" key="1">
    <source>
        <dbReference type="Pfam" id="PF08241"/>
    </source>
</evidence>
<dbReference type="Gene3D" id="3.40.50.150">
    <property type="entry name" value="Vaccinia Virus protein VP39"/>
    <property type="match status" value="1"/>
</dbReference>
<dbReference type="CDD" id="cd02440">
    <property type="entry name" value="AdoMet_MTases"/>
    <property type="match status" value="1"/>
</dbReference>
<feature type="domain" description="Methyltransferase type 11" evidence="1">
    <location>
        <begin position="48"/>
        <end position="140"/>
    </location>
</feature>
<dbReference type="Proteomes" id="UP000177328">
    <property type="component" value="Unassembled WGS sequence"/>
</dbReference>
<organism evidence="2 3">
    <name type="scientific">Candidatus Daviesbacteria bacterium RIFCSPHIGHO2_02_FULL_43_12</name>
    <dbReference type="NCBI Taxonomy" id="1797776"/>
    <lineage>
        <taxon>Bacteria</taxon>
        <taxon>Candidatus Daviesiibacteriota</taxon>
    </lineage>
</organism>
<dbReference type="AlphaFoldDB" id="A0A1F5KKJ2"/>
<gene>
    <name evidence="2" type="ORF">A3D25_02155</name>
</gene>
<dbReference type="PANTHER" id="PTHR43861:SF1">
    <property type="entry name" value="TRANS-ACONITATE 2-METHYLTRANSFERASE"/>
    <property type="match status" value="1"/>
</dbReference>
<dbReference type="InterPro" id="IPR013216">
    <property type="entry name" value="Methyltransf_11"/>
</dbReference>
<reference evidence="2 3" key="1">
    <citation type="journal article" date="2016" name="Nat. Commun.">
        <title>Thousands of microbial genomes shed light on interconnected biogeochemical processes in an aquifer system.</title>
        <authorList>
            <person name="Anantharaman K."/>
            <person name="Brown C.T."/>
            <person name="Hug L.A."/>
            <person name="Sharon I."/>
            <person name="Castelle C.J."/>
            <person name="Probst A.J."/>
            <person name="Thomas B.C."/>
            <person name="Singh A."/>
            <person name="Wilkins M.J."/>
            <person name="Karaoz U."/>
            <person name="Brodie E.L."/>
            <person name="Williams K.H."/>
            <person name="Hubbard S.S."/>
            <person name="Banfield J.F."/>
        </authorList>
    </citation>
    <scope>NUCLEOTIDE SEQUENCE [LARGE SCALE GENOMIC DNA]</scope>
</reference>
<comment type="caution">
    <text evidence="2">The sequence shown here is derived from an EMBL/GenBank/DDBJ whole genome shotgun (WGS) entry which is preliminary data.</text>
</comment>
<evidence type="ECO:0000313" key="3">
    <source>
        <dbReference type="Proteomes" id="UP000177328"/>
    </source>
</evidence>